<dbReference type="GO" id="GO:0000049">
    <property type="term" value="F:tRNA binding"/>
    <property type="evidence" value="ECO:0007669"/>
    <property type="project" value="TreeGrafter"/>
</dbReference>
<dbReference type="PANTHER" id="PTHR46173:SF1">
    <property type="entry name" value="CCA TRNA NUCLEOTIDYLTRANSFERASE 1, MITOCHONDRIAL"/>
    <property type="match status" value="1"/>
</dbReference>
<evidence type="ECO:0000256" key="1">
    <source>
        <dbReference type="ARBA" id="ARBA00001946"/>
    </source>
</evidence>
<keyword evidence="4" id="KW-0548">Nucleotidyltransferase</keyword>
<dbReference type="Pfam" id="PF01743">
    <property type="entry name" value="PolyA_pol"/>
    <property type="match status" value="1"/>
</dbReference>
<keyword evidence="5" id="KW-0479">Metal-binding</keyword>
<evidence type="ECO:0000313" key="13">
    <source>
        <dbReference type="Proteomes" id="UP000198508"/>
    </source>
</evidence>
<dbReference type="InterPro" id="IPR002646">
    <property type="entry name" value="PolA_pol_head_dom"/>
</dbReference>
<dbReference type="GO" id="GO:0016779">
    <property type="term" value="F:nucleotidyltransferase activity"/>
    <property type="evidence" value="ECO:0007669"/>
    <property type="project" value="UniProtKB-KW"/>
</dbReference>
<feature type="region of interest" description="Disordered" evidence="9">
    <location>
        <begin position="243"/>
        <end position="265"/>
    </location>
</feature>
<evidence type="ECO:0000256" key="3">
    <source>
        <dbReference type="ARBA" id="ARBA00022694"/>
    </source>
</evidence>
<reference evidence="13" key="1">
    <citation type="submission" date="2016-10" db="EMBL/GenBank/DDBJ databases">
        <authorList>
            <person name="Varghese N."/>
            <person name="Submissions S."/>
        </authorList>
    </citation>
    <scope>NUCLEOTIDE SEQUENCE [LARGE SCALE GENOMIC DNA]</scope>
    <source>
        <strain evidence="13">NLAE-zl-G277</strain>
    </source>
</reference>
<dbReference type="RefSeq" id="WP_092371251.1">
    <property type="nucleotide sequence ID" value="NZ_FOIM01000047.1"/>
</dbReference>
<sequence length="432" mass="47756">MEIRVPAPVERIIGQLNEHGYEAYIVGGCVRDMLLNREPGDWDITTSALPGQVKELFHRTVDTGIQHGTVTVMVGKEGYEVTTFRVDGEYEDGRHPKSVAFTPNLTEDLKRRDFTINAMAYNKATGFVDEFGGVEDLRRGIIRCVGEPMDRFTEDALRILRAIRFSAQLGFEIEERTLEAIRVIAPNLAKVSKERVQVELTKLLCSAHPERIALVYKTGISMYVSGTFHEIYGAGMPGTVNAPEDYSGVRTEENSPAASGGLSGPSPIPAIPVSIPTQKHLRWAAFLRNATPDQAFTVLKDLKLDNDTISRVKTLVDLLGQPLTPEKPALRRVMSRIEPALYDDLLDLKEALLPFGVPETGDDLRRARALSGEIRRDGDCLDLKSLAVKGRDVMDAGVKPGKAVGETLAALLELVLEDPSRNTRDYLLQHLK</sequence>
<dbReference type="SUPFAM" id="SSF81891">
    <property type="entry name" value="Poly A polymerase C-terminal region-like"/>
    <property type="match status" value="1"/>
</dbReference>
<comment type="cofactor">
    <cofactor evidence="1">
        <name>Mg(2+)</name>
        <dbReference type="ChEBI" id="CHEBI:18420"/>
    </cofactor>
</comment>
<keyword evidence="7" id="KW-0460">Magnesium</keyword>
<dbReference type="EMBL" id="FOIM01000047">
    <property type="protein sequence ID" value="SEU18661.1"/>
    <property type="molecule type" value="Genomic_DNA"/>
</dbReference>
<feature type="domain" description="tRNA nucleotidyltransferase/poly(A) polymerase RNA and SrmB- binding" evidence="11">
    <location>
        <begin position="170"/>
        <end position="220"/>
    </location>
</feature>
<dbReference type="AlphaFoldDB" id="A0A1I0K580"/>
<organism evidence="12 13">
    <name type="scientific">Enterocloster lavalensis</name>
    <dbReference type="NCBI Taxonomy" id="460384"/>
    <lineage>
        <taxon>Bacteria</taxon>
        <taxon>Bacillati</taxon>
        <taxon>Bacillota</taxon>
        <taxon>Clostridia</taxon>
        <taxon>Lachnospirales</taxon>
        <taxon>Lachnospiraceae</taxon>
        <taxon>Enterocloster</taxon>
    </lineage>
</organism>
<dbReference type="InterPro" id="IPR043519">
    <property type="entry name" value="NT_sf"/>
</dbReference>
<evidence type="ECO:0000256" key="7">
    <source>
        <dbReference type="ARBA" id="ARBA00022842"/>
    </source>
</evidence>
<evidence type="ECO:0000256" key="8">
    <source>
        <dbReference type="RuleBase" id="RU003953"/>
    </source>
</evidence>
<feature type="domain" description="Poly A polymerase head" evidence="10">
    <location>
        <begin position="23"/>
        <end position="143"/>
    </location>
</feature>
<protein>
    <submittedName>
        <fullName evidence="12">tRNA nucleotidyltransferase (CCA-adding enzyme)</fullName>
    </submittedName>
</protein>
<keyword evidence="2 8" id="KW-0808">Transferase</keyword>
<dbReference type="Gene3D" id="1.10.3090.10">
    <property type="entry name" value="cca-adding enzyme, domain 2"/>
    <property type="match status" value="1"/>
</dbReference>
<proteinExistence type="inferred from homology"/>
<dbReference type="GO" id="GO:0000166">
    <property type="term" value="F:nucleotide binding"/>
    <property type="evidence" value="ECO:0007669"/>
    <property type="project" value="UniProtKB-KW"/>
</dbReference>
<keyword evidence="13" id="KW-1185">Reference proteome</keyword>
<gene>
    <name evidence="12" type="ORF">SAMN05216313_14727</name>
</gene>
<comment type="similarity">
    <text evidence="8">Belongs to the tRNA nucleotidyltransferase/poly(A) polymerase family.</text>
</comment>
<dbReference type="InterPro" id="IPR032828">
    <property type="entry name" value="PolyA_RNA-bd"/>
</dbReference>
<evidence type="ECO:0000256" key="4">
    <source>
        <dbReference type="ARBA" id="ARBA00022695"/>
    </source>
</evidence>
<dbReference type="PANTHER" id="PTHR46173">
    <property type="entry name" value="CCA TRNA NUCLEOTIDYLTRANSFERASE 1, MITOCHONDRIAL"/>
    <property type="match status" value="1"/>
</dbReference>
<dbReference type="Gene3D" id="1.10.246.80">
    <property type="match status" value="1"/>
</dbReference>
<evidence type="ECO:0000256" key="5">
    <source>
        <dbReference type="ARBA" id="ARBA00022723"/>
    </source>
</evidence>
<evidence type="ECO:0000256" key="6">
    <source>
        <dbReference type="ARBA" id="ARBA00022741"/>
    </source>
</evidence>
<evidence type="ECO:0000259" key="11">
    <source>
        <dbReference type="Pfam" id="PF12627"/>
    </source>
</evidence>
<keyword evidence="8" id="KW-0694">RNA-binding</keyword>
<name>A0A1I0K580_9FIRM</name>
<dbReference type="STRING" id="460384.SAMN05216313_14727"/>
<dbReference type="Proteomes" id="UP000198508">
    <property type="component" value="Unassembled WGS sequence"/>
</dbReference>
<dbReference type="Gene3D" id="3.30.460.10">
    <property type="entry name" value="Beta Polymerase, domain 2"/>
    <property type="match status" value="1"/>
</dbReference>
<keyword evidence="3" id="KW-0819">tRNA processing</keyword>
<evidence type="ECO:0000256" key="9">
    <source>
        <dbReference type="SAM" id="MobiDB-lite"/>
    </source>
</evidence>
<evidence type="ECO:0000313" key="12">
    <source>
        <dbReference type="EMBL" id="SEU18661.1"/>
    </source>
</evidence>
<keyword evidence="6" id="KW-0547">Nucleotide-binding</keyword>
<dbReference type="NCBIfam" id="NF009814">
    <property type="entry name" value="PRK13299.1"/>
    <property type="match status" value="1"/>
</dbReference>
<evidence type="ECO:0000256" key="2">
    <source>
        <dbReference type="ARBA" id="ARBA00022679"/>
    </source>
</evidence>
<dbReference type="GO" id="GO:0008033">
    <property type="term" value="P:tRNA processing"/>
    <property type="evidence" value="ECO:0007669"/>
    <property type="project" value="UniProtKB-KW"/>
</dbReference>
<dbReference type="InterPro" id="IPR050264">
    <property type="entry name" value="Bact_CCA-adding_enz_type3_sf"/>
</dbReference>
<accession>A0A1I0K580</accession>
<dbReference type="CDD" id="cd05398">
    <property type="entry name" value="NT_ClassII-CCAase"/>
    <property type="match status" value="1"/>
</dbReference>
<evidence type="ECO:0000259" key="10">
    <source>
        <dbReference type="Pfam" id="PF01743"/>
    </source>
</evidence>
<dbReference type="SUPFAM" id="SSF81301">
    <property type="entry name" value="Nucleotidyltransferase"/>
    <property type="match status" value="1"/>
</dbReference>
<dbReference type="Pfam" id="PF12627">
    <property type="entry name" value="PolyA_pol_RNAbd"/>
    <property type="match status" value="1"/>
</dbReference>
<dbReference type="GO" id="GO:0046872">
    <property type="term" value="F:metal ion binding"/>
    <property type="evidence" value="ECO:0007669"/>
    <property type="project" value="UniProtKB-KW"/>
</dbReference>